<proteinExistence type="predicted"/>
<dbReference type="OrthoDB" id="2186329at2"/>
<dbReference type="STRING" id="1131292.BCR24_12745"/>
<dbReference type="AlphaFoldDB" id="A0A1E5HDZ4"/>
<keyword evidence="2" id="KW-1185">Reference proteome</keyword>
<gene>
    <name evidence="1" type="ORF">BCR24_12745</name>
</gene>
<sequence>MLSEINTTLNKVNDALDVNVSLPTPNDDRLAKASAVNFLLGTTAFCYGLLSKKKSYCVIGGLSVLSALFLNEEIGRDK</sequence>
<dbReference type="EMBL" id="MIKC01000006">
    <property type="protein sequence ID" value="OEG23177.1"/>
    <property type="molecule type" value="Genomic_DNA"/>
</dbReference>
<dbReference type="RefSeq" id="WP_069639365.1">
    <property type="nucleotide sequence ID" value="NZ_JAFBEZ010000014.1"/>
</dbReference>
<evidence type="ECO:0000313" key="1">
    <source>
        <dbReference type="EMBL" id="OEG23177.1"/>
    </source>
</evidence>
<organism evidence="1 2">
    <name type="scientific">Enterococcus ureilyticus</name>
    <dbReference type="NCBI Taxonomy" id="1131292"/>
    <lineage>
        <taxon>Bacteria</taxon>
        <taxon>Bacillati</taxon>
        <taxon>Bacillota</taxon>
        <taxon>Bacilli</taxon>
        <taxon>Lactobacillales</taxon>
        <taxon>Enterococcaceae</taxon>
        <taxon>Enterococcus</taxon>
    </lineage>
</organism>
<evidence type="ECO:0000313" key="2">
    <source>
        <dbReference type="Proteomes" id="UP000094469"/>
    </source>
</evidence>
<name>A0A1E5HDZ4_9ENTE</name>
<dbReference type="Proteomes" id="UP000094469">
    <property type="component" value="Unassembled WGS sequence"/>
</dbReference>
<comment type="caution">
    <text evidence="1">The sequence shown here is derived from an EMBL/GenBank/DDBJ whole genome shotgun (WGS) entry which is preliminary data.</text>
</comment>
<protein>
    <submittedName>
        <fullName evidence="1">Uncharacterized protein</fullName>
    </submittedName>
</protein>
<accession>A0A1E5HDZ4</accession>
<reference evidence="2" key="1">
    <citation type="submission" date="2016-09" db="EMBL/GenBank/DDBJ databases">
        <authorList>
            <person name="Gulvik C.A."/>
        </authorList>
    </citation>
    <scope>NUCLEOTIDE SEQUENCE [LARGE SCALE GENOMIC DNA]</scope>
    <source>
        <strain evidence="2">LMG 26676</strain>
    </source>
</reference>